<gene>
    <name evidence="1" type="ORF">CJP74_07605</name>
</gene>
<dbReference type="AlphaFoldDB" id="A0A3A1XZC9"/>
<organism evidence="1 2">
    <name type="scientific">Psittacicella melopsittaci</name>
    <dbReference type="NCBI Taxonomy" id="2028576"/>
    <lineage>
        <taxon>Bacteria</taxon>
        <taxon>Pseudomonadati</taxon>
        <taxon>Pseudomonadota</taxon>
        <taxon>Gammaproteobacteria</taxon>
        <taxon>Pasteurellales</taxon>
        <taxon>Psittacicellaceae</taxon>
        <taxon>Psittacicella</taxon>
    </lineage>
</organism>
<sequence length="67" mass="7759">MSLQAKKKLGTVCSASDLSQLKYIHVSALFIEVKLNIPREKAKKHAKYFIFLKKQSLKKKILQKKRS</sequence>
<accession>A0A3A1XZC9</accession>
<protein>
    <submittedName>
        <fullName evidence="1">Uncharacterized protein</fullName>
    </submittedName>
</protein>
<evidence type="ECO:0000313" key="1">
    <source>
        <dbReference type="EMBL" id="RIY31343.1"/>
    </source>
</evidence>
<dbReference type="Proteomes" id="UP000266258">
    <property type="component" value="Unassembled WGS sequence"/>
</dbReference>
<reference evidence="1 2" key="1">
    <citation type="submission" date="2017-08" db="EMBL/GenBank/DDBJ databases">
        <title>Reclassification of Bisgaard taxon 37 and 44.</title>
        <authorList>
            <person name="Christensen H."/>
        </authorList>
    </citation>
    <scope>NUCLEOTIDE SEQUENCE [LARGE SCALE GENOMIC DNA]</scope>
    <source>
        <strain evidence="1 2">B96_4</strain>
    </source>
</reference>
<dbReference type="EMBL" id="NRJH01000074">
    <property type="protein sequence ID" value="RIY31343.1"/>
    <property type="molecule type" value="Genomic_DNA"/>
</dbReference>
<comment type="caution">
    <text evidence="1">The sequence shown here is derived from an EMBL/GenBank/DDBJ whole genome shotgun (WGS) entry which is preliminary data.</text>
</comment>
<evidence type="ECO:0000313" key="2">
    <source>
        <dbReference type="Proteomes" id="UP000266258"/>
    </source>
</evidence>
<proteinExistence type="predicted"/>
<name>A0A3A1XZC9_9GAMM</name>
<keyword evidence="2" id="KW-1185">Reference proteome</keyword>